<protein>
    <submittedName>
        <fullName evidence="6">ATP-binding cassette domain-containing protein</fullName>
    </submittedName>
</protein>
<dbReference type="GO" id="GO:0005524">
    <property type="term" value="F:ATP binding"/>
    <property type="evidence" value="ECO:0007669"/>
    <property type="project" value="UniProtKB-KW"/>
</dbReference>
<dbReference type="KEGG" id="nall:PP769_13375"/>
<evidence type="ECO:0000256" key="4">
    <source>
        <dbReference type="ARBA" id="ARBA00022840"/>
    </source>
</evidence>
<evidence type="ECO:0000313" key="7">
    <source>
        <dbReference type="Proteomes" id="UP001302719"/>
    </source>
</evidence>
<reference evidence="6 7" key="1">
    <citation type="submission" date="2023-01" db="EMBL/GenBank/DDBJ databases">
        <title>Cultivation and genomic characterization of new, ubiquitous marine nitrite-oxidizing bacteria from the Nitrospirales.</title>
        <authorList>
            <person name="Mueller A.J."/>
            <person name="Daebeler A."/>
            <person name="Herbold C.W."/>
            <person name="Kirkegaard R.H."/>
            <person name="Daims H."/>
        </authorList>
    </citation>
    <scope>NUCLEOTIDE SEQUENCE [LARGE SCALE GENOMIC DNA]</scope>
    <source>
        <strain evidence="6 7">VA</strain>
    </source>
</reference>
<dbReference type="EMBL" id="CP116967">
    <property type="protein sequence ID" value="WNM56963.1"/>
    <property type="molecule type" value="Genomic_DNA"/>
</dbReference>
<dbReference type="InterPro" id="IPR003439">
    <property type="entry name" value="ABC_transporter-like_ATP-bd"/>
</dbReference>
<dbReference type="PANTHER" id="PTHR42734">
    <property type="entry name" value="METAL TRANSPORT SYSTEM ATP-BINDING PROTEIN TM_0124-RELATED"/>
    <property type="match status" value="1"/>
</dbReference>
<evidence type="ECO:0000256" key="1">
    <source>
        <dbReference type="ARBA" id="ARBA00005417"/>
    </source>
</evidence>
<dbReference type="RefSeq" id="WP_312640911.1">
    <property type="nucleotide sequence ID" value="NZ_CP116967.1"/>
</dbReference>
<dbReference type="PANTHER" id="PTHR42734:SF17">
    <property type="entry name" value="METAL TRANSPORT SYSTEM ATP-BINDING PROTEIN TM_0124-RELATED"/>
    <property type="match status" value="1"/>
</dbReference>
<gene>
    <name evidence="6" type="ORF">PP769_13375</name>
</gene>
<dbReference type="AlphaFoldDB" id="A0AA96G877"/>
<feature type="domain" description="ABC transporter" evidence="5">
    <location>
        <begin position="14"/>
        <end position="254"/>
    </location>
</feature>
<sequence>MSDDMSSSDISAFIQIHHATVYRGSQPVLHDLSLAIAQGRSTVILGPNGSGKSTLMKLLSRELYPVAGPDRYVRLMGKEHWNVWDLRSQIGLISGDMQQAYPCHTTGLDIILSGFFSSLDVYEHQAISLRHRSKSSEMLSMLGIAHLRDRPFGEMSTGEQRRALLGRALVHEPQILVLDEPTTGLDVQACFQYLQIIRNFIRQGGTVILVTHHVHEIPPEVERVVLLKQGRIMKDGFKRDVLNDQSLSALFETPVHLLHDQGWFQIVPALSG</sequence>
<organism evidence="6 7">
    <name type="scientific">Candidatus Nitrospira allomarina</name>
    <dbReference type="NCBI Taxonomy" id="3020900"/>
    <lineage>
        <taxon>Bacteria</taxon>
        <taxon>Pseudomonadati</taxon>
        <taxon>Nitrospirota</taxon>
        <taxon>Nitrospiria</taxon>
        <taxon>Nitrospirales</taxon>
        <taxon>Nitrospiraceae</taxon>
        <taxon>Nitrospira</taxon>
    </lineage>
</organism>
<evidence type="ECO:0000313" key="6">
    <source>
        <dbReference type="EMBL" id="WNM56963.1"/>
    </source>
</evidence>
<dbReference type="InterPro" id="IPR050153">
    <property type="entry name" value="Metal_Ion_Import_ABC"/>
</dbReference>
<dbReference type="SUPFAM" id="SSF52540">
    <property type="entry name" value="P-loop containing nucleoside triphosphate hydrolases"/>
    <property type="match status" value="1"/>
</dbReference>
<name>A0AA96G877_9BACT</name>
<comment type="similarity">
    <text evidence="1">Belongs to the ABC transporter superfamily.</text>
</comment>
<dbReference type="InterPro" id="IPR027417">
    <property type="entry name" value="P-loop_NTPase"/>
</dbReference>
<dbReference type="Pfam" id="PF00005">
    <property type="entry name" value="ABC_tran"/>
    <property type="match status" value="1"/>
</dbReference>
<keyword evidence="2" id="KW-0813">Transport</keyword>
<dbReference type="PROSITE" id="PS50893">
    <property type="entry name" value="ABC_TRANSPORTER_2"/>
    <property type="match status" value="1"/>
</dbReference>
<keyword evidence="3" id="KW-0547">Nucleotide-binding</keyword>
<dbReference type="SMART" id="SM00382">
    <property type="entry name" value="AAA"/>
    <property type="match status" value="1"/>
</dbReference>
<keyword evidence="4 6" id="KW-0067">ATP-binding</keyword>
<dbReference type="Proteomes" id="UP001302719">
    <property type="component" value="Chromosome"/>
</dbReference>
<evidence type="ECO:0000259" key="5">
    <source>
        <dbReference type="PROSITE" id="PS50893"/>
    </source>
</evidence>
<keyword evidence="7" id="KW-1185">Reference proteome</keyword>
<evidence type="ECO:0000256" key="3">
    <source>
        <dbReference type="ARBA" id="ARBA00022741"/>
    </source>
</evidence>
<dbReference type="GO" id="GO:0016887">
    <property type="term" value="F:ATP hydrolysis activity"/>
    <property type="evidence" value="ECO:0007669"/>
    <property type="project" value="InterPro"/>
</dbReference>
<proteinExistence type="inferred from homology"/>
<dbReference type="Gene3D" id="3.40.50.300">
    <property type="entry name" value="P-loop containing nucleotide triphosphate hydrolases"/>
    <property type="match status" value="1"/>
</dbReference>
<evidence type="ECO:0000256" key="2">
    <source>
        <dbReference type="ARBA" id="ARBA00022448"/>
    </source>
</evidence>
<dbReference type="InterPro" id="IPR003593">
    <property type="entry name" value="AAA+_ATPase"/>
</dbReference>
<accession>A0AA96G877</accession>